<reference evidence="2" key="2">
    <citation type="journal article" date="2021" name="Microbiome">
        <title>Successional dynamics and alternative stable states in a saline activated sludge microbial community over 9 years.</title>
        <authorList>
            <person name="Wang Y."/>
            <person name="Ye J."/>
            <person name="Ju F."/>
            <person name="Liu L."/>
            <person name="Boyd J.A."/>
            <person name="Deng Y."/>
            <person name="Parks D.H."/>
            <person name="Jiang X."/>
            <person name="Yin X."/>
            <person name="Woodcroft B.J."/>
            <person name="Tyson G.W."/>
            <person name="Hugenholtz P."/>
            <person name="Polz M.F."/>
            <person name="Zhang T."/>
        </authorList>
    </citation>
    <scope>NUCLEOTIDE SEQUENCE</scope>
    <source>
        <strain evidence="2">HKST-UBA01</strain>
    </source>
</reference>
<dbReference type="InterPro" id="IPR052025">
    <property type="entry name" value="Xyloglucanase_GH74"/>
</dbReference>
<dbReference type="InterPro" id="IPR015943">
    <property type="entry name" value="WD40/YVTN_repeat-like_dom_sf"/>
</dbReference>
<dbReference type="AlphaFoldDB" id="A0A956LWI8"/>
<dbReference type="GO" id="GO:0010411">
    <property type="term" value="P:xyloglucan metabolic process"/>
    <property type="evidence" value="ECO:0007669"/>
    <property type="project" value="TreeGrafter"/>
</dbReference>
<evidence type="ECO:0000313" key="3">
    <source>
        <dbReference type="Proteomes" id="UP000697710"/>
    </source>
</evidence>
<dbReference type="Gene3D" id="2.130.10.10">
    <property type="entry name" value="YVTN repeat-like/Quinoprotein amine dehydrogenase"/>
    <property type="match status" value="4"/>
</dbReference>
<dbReference type="Proteomes" id="UP000697710">
    <property type="component" value="Unassembled WGS sequence"/>
</dbReference>
<feature type="signal peptide" evidence="1">
    <location>
        <begin position="1"/>
        <end position="23"/>
    </location>
</feature>
<dbReference type="EMBL" id="JAGQHR010000071">
    <property type="protein sequence ID" value="MCA9726814.1"/>
    <property type="molecule type" value="Genomic_DNA"/>
</dbReference>
<protein>
    <recommendedName>
        <fullName evidence="4">T9SS type A sorting domain-containing protein</fullName>
    </recommendedName>
</protein>
<evidence type="ECO:0000256" key="1">
    <source>
        <dbReference type="SAM" id="SignalP"/>
    </source>
</evidence>
<sequence>MHRISIVFLLAATCSGISVPASAQWTQLNGPEPPVVSALETDGSTILLGTNESDAGELFRSTDGGHTWANAGFPNGGIGELLVDGSNWFLGSYIDGTYRSTDGGFTWTKVDPGVTADVVLRLGANLFSGESFFTARPIRRSTDDGATWAAIPGSPSVRILSMVSDGSRIFLGSGDSGMYRSTDGGTTWHQLTGGLPSTAKISSIAPLNGDLFCGLLSGVPLLFGVFRSTDDGETWTQTAQSPVSNAGTEIHRLVAHDGALYAGTRSFTTGGLYRSTDLGATWEDLDQNLPGNHNVGDFLWLDGGATLLAGLDDGLYRTEDDTQTWTETRHGTGAIRGSQCVIDRQGTLVVGLQTNAAQGRGIWRTTDLGDTWLPSSGTGATATSRALCDLGAEVLAGFYNTSPRGVFRSTDGGAWALSSNGIATSTIINEIYDDAGTIWAGAWEALYRSTDNGFHWQTSGGIGRAQSILRVGNRLLVGTDAGIQSTTDGGETWSSFSTGLPGSIVETMASVQGTAFAAIWGFGIYRLEGETWVPTSIDDDYYEVLQSVGPVLVTQSVLGYDILYSLDLGETWSTFNDGFFGGEIYTMTISDGHLVAGTRGRGFWARPLSDLPGAADVPSPEPSTAANEMHLQLWPNPTKDGGTFAFALPQAGRVRLTLYDVSGRALLVLADERMSAGEHRARMESGDLSRLPAAGAVFARLELDGTVLATTKLARLP</sequence>
<reference evidence="2" key="1">
    <citation type="submission" date="2020-04" db="EMBL/GenBank/DDBJ databases">
        <authorList>
            <person name="Zhang T."/>
        </authorList>
    </citation>
    <scope>NUCLEOTIDE SEQUENCE</scope>
    <source>
        <strain evidence="2">HKST-UBA01</strain>
    </source>
</reference>
<evidence type="ECO:0000313" key="2">
    <source>
        <dbReference type="EMBL" id="MCA9726814.1"/>
    </source>
</evidence>
<organism evidence="2 3">
    <name type="scientific">Eiseniibacteriota bacterium</name>
    <dbReference type="NCBI Taxonomy" id="2212470"/>
    <lineage>
        <taxon>Bacteria</taxon>
        <taxon>Candidatus Eiseniibacteriota</taxon>
    </lineage>
</organism>
<accession>A0A956LWI8</accession>
<feature type="chain" id="PRO_5037256894" description="T9SS type A sorting domain-containing protein" evidence="1">
    <location>
        <begin position="24"/>
        <end position="717"/>
    </location>
</feature>
<name>A0A956LWI8_UNCEI</name>
<dbReference type="PANTHER" id="PTHR43739">
    <property type="entry name" value="XYLOGLUCANASE (EUROFUNG)"/>
    <property type="match status" value="1"/>
</dbReference>
<dbReference type="PANTHER" id="PTHR43739:SF5">
    <property type="entry name" value="EXO-ALPHA-SIALIDASE"/>
    <property type="match status" value="1"/>
</dbReference>
<gene>
    <name evidence="2" type="ORF">KC729_03960</name>
</gene>
<keyword evidence="1" id="KW-0732">Signal</keyword>
<proteinExistence type="predicted"/>
<dbReference type="CDD" id="cd15482">
    <property type="entry name" value="Sialidase_non-viral"/>
    <property type="match status" value="1"/>
</dbReference>
<dbReference type="SUPFAM" id="SSF110296">
    <property type="entry name" value="Oligoxyloglucan reducing end-specific cellobiohydrolase"/>
    <property type="match status" value="4"/>
</dbReference>
<comment type="caution">
    <text evidence="2">The sequence shown here is derived from an EMBL/GenBank/DDBJ whole genome shotgun (WGS) entry which is preliminary data.</text>
</comment>
<evidence type="ECO:0008006" key="4">
    <source>
        <dbReference type="Google" id="ProtNLM"/>
    </source>
</evidence>